<dbReference type="Proteomes" id="UP000789833">
    <property type="component" value="Unassembled WGS sequence"/>
</dbReference>
<accession>A0ABN8A593</accession>
<protein>
    <recommendedName>
        <fullName evidence="4">Beta-carotene 15,15'-monooxygenase</fullName>
    </recommendedName>
</protein>
<evidence type="ECO:0000256" key="1">
    <source>
        <dbReference type="SAM" id="Phobius"/>
    </source>
</evidence>
<evidence type="ECO:0000313" key="2">
    <source>
        <dbReference type="EMBL" id="CAG9620266.1"/>
    </source>
</evidence>
<evidence type="ECO:0008006" key="4">
    <source>
        <dbReference type="Google" id="ProtNLM"/>
    </source>
</evidence>
<dbReference type="EMBL" id="CAKJTJ010000004">
    <property type="protein sequence ID" value="CAG9620266.1"/>
    <property type="molecule type" value="Genomic_DNA"/>
</dbReference>
<name>A0ABN8A593_9BACI</name>
<dbReference type="RefSeq" id="WP_230500200.1">
    <property type="nucleotide sequence ID" value="NZ_CAKJTJ010000004.1"/>
</dbReference>
<feature type="transmembrane region" description="Helical" evidence="1">
    <location>
        <begin position="159"/>
        <end position="185"/>
    </location>
</feature>
<keyword evidence="3" id="KW-1185">Reference proteome</keyword>
<evidence type="ECO:0000313" key="3">
    <source>
        <dbReference type="Proteomes" id="UP000789833"/>
    </source>
</evidence>
<sequence length="228" mass="26130">MKTLKQGIGIYTQYFDKFLLFAFIIMLPLMLLQTFFVNYIYAVTTVDDIMILGDFANAFMSLLVLTIIQVPYIKFVLLEDEGEERLVRKSFHTFLDNAFIYFMFSAIFTLMVVLGSTLFLIPGIVLLVFFYFVPYVWTKSGFGWKKGFSRAASLAKKHFFAILLILVLIGVFDTVLSMSITMLAINFTDSYFGVLIAKLIIASVVYPIGIIILTLKFNGWYKDMFTAH</sequence>
<organism evidence="2 3">
    <name type="scientific">Sutcliffiella rhizosphaerae</name>
    <dbReference type="NCBI Taxonomy" id="2880967"/>
    <lineage>
        <taxon>Bacteria</taxon>
        <taxon>Bacillati</taxon>
        <taxon>Bacillota</taxon>
        <taxon>Bacilli</taxon>
        <taxon>Bacillales</taxon>
        <taxon>Bacillaceae</taxon>
        <taxon>Sutcliffiella</taxon>
    </lineage>
</organism>
<feature type="transmembrane region" description="Helical" evidence="1">
    <location>
        <begin position="94"/>
        <end position="113"/>
    </location>
</feature>
<feature type="transmembrane region" description="Helical" evidence="1">
    <location>
        <begin position="49"/>
        <end position="73"/>
    </location>
</feature>
<reference evidence="2 3" key="1">
    <citation type="submission" date="2021-10" db="EMBL/GenBank/DDBJ databases">
        <authorList>
            <person name="Criscuolo A."/>
        </authorList>
    </citation>
    <scope>NUCLEOTIDE SEQUENCE [LARGE SCALE GENOMIC DNA]</scope>
    <source>
        <strain evidence="3">CIP 111883</strain>
    </source>
</reference>
<keyword evidence="1" id="KW-0812">Transmembrane</keyword>
<comment type="caution">
    <text evidence="2">The sequence shown here is derived from an EMBL/GenBank/DDBJ whole genome shotgun (WGS) entry which is preliminary data.</text>
</comment>
<feature type="transmembrane region" description="Helical" evidence="1">
    <location>
        <begin position="119"/>
        <end position="138"/>
    </location>
</feature>
<feature type="transmembrane region" description="Helical" evidence="1">
    <location>
        <begin position="20"/>
        <end position="43"/>
    </location>
</feature>
<keyword evidence="1" id="KW-1133">Transmembrane helix</keyword>
<keyword evidence="1" id="KW-0472">Membrane</keyword>
<feature type="transmembrane region" description="Helical" evidence="1">
    <location>
        <begin position="191"/>
        <end position="215"/>
    </location>
</feature>
<gene>
    <name evidence="2" type="ORF">BACCIP111883_01034</name>
</gene>
<proteinExistence type="predicted"/>